<proteinExistence type="predicted"/>
<dbReference type="PANTHER" id="PTHR11941:SF27">
    <property type="entry name" value="ETHYLMALONYL-COA DECARBOXYLASE"/>
    <property type="match status" value="1"/>
</dbReference>
<dbReference type="CDD" id="cd06558">
    <property type="entry name" value="crotonase-like"/>
    <property type="match status" value="1"/>
</dbReference>
<dbReference type="GO" id="GO:0005829">
    <property type="term" value="C:cytosol"/>
    <property type="evidence" value="ECO:0007669"/>
    <property type="project" value="TreeGrafter"/>
</dbReference>
<comment type="caution">
    <text evidence="2">The sequence shown here is derived from an EMBL/GenBank/DDBJ whole genome shotgun (WGS) entry which is preliminary data.</text>
</comment>
<dbReference type="InterPro" id="IPR029045">
    <property type="entry name" value="ClpP/crotonase-like_dom_sf"/>
</dbReference>
<dbReference type="GO" id="GO:0006635">
    <property type="term" value="P:fatty acid beta-oxidation"/>
    <property type="evidence" value="ECO:0007669"/>
    <property type="project" value="TreeGrafter"/>
</dbReference>
<evidence type="ECO:0000313" key="3">
    <source>
        <dbReference type="Proteomes" id="UP001152747"/>
    </source>
</evidence>
<evidence type="ECO:0000313" key="2">
    <source>
        <dbReference type="EMBL" id="CAI5438961.1"/>
    </source>
</evidence>
<reference evidence="2" key="1">
    <citation type="submission" date="2022-11" db="EMBL/GenBank/DDBJ databases">
        <authorList>
            <person name="Kikuchi T."/>
        </authorList>
    </citation>
    <scope>NUCLEOTIDE SEQUENCE</scope>
    <source>
        <strain evidence="2">PS1010</strain>
    </source>
</reference>
<evidence type="ECO:0008006" key="4">
    <source>
        <dbReference type="Google" id="ProtNLM"/>
    </source>
</evidence>
<dbReference type="EMBL" id="CANHGI010000001">
    <property type="protein sequence ID" value="CAI5438961.1"/>
    <property type="molecule type" value="Genomic_DNA"/>
</dbReference>
<dbReference type="SUPFAM" id="SSF52096">
    <property type="entry name" value="ClpP/crotonase"/>
    <property type="match status" value="1"/>
</dbReference>
<dbReference type="PANTHER" id="PTHR11941">
    <property type="entry name" value="ENOYL-COA HYDRATASE-RELATED"/>
    <property type="match status" value="1"/>
</dbReference>
<dbReference type="GO" id="GO:0016829">
    <property type="term" value="F:lyase activity"/>
    <property type="evidence" value="ECO:0007669"/>
    <property type="project" value="UniProtKB-KW"/>
</dbReference>
<accession>A0A9P1I6D2</accession>
<dbReference type="AlphaFoldDB" id="A0A9P1I6D2"/>
<keyword evidence="3" id="KW-1185">Reference proteome</keyword>
<organism evidence="2 3">
    <name type="scientific">Caenorhabditis angaria</name>
    <dbReference type="NCBI Taxonomy" id="860376"/>
    <lineage>
        <taxon>Eukaryota</taxon>
        <taxon>Metazoa</taxon>
        <taxon>Ecdysozoa</taxon>
        <taxon>Nematoda</taxon>
        <taxon>Chromadorea</taxon>
        <taxon>Rhabditida</taxon>
        <taxon>Rhabditina</taxon>
        <taxon>Rhabditomorpha</taxon>
        <taxon>Rhabditoidea</taxon>
        <taxon>Rhabditidae</taxon>
        <taxon>Peloderinae</taxon>
        <taxon>Caenorhabditis</taxon>
    </lineage>
</organism>
<protein>
    <recommendedName>
        <fullName evidence="4">Enoyl-CoA hydratase/isomerase family protein</fullName>
    </recommendedName>
</protein>
<name>A0A9P1I6D2_9PELO</name>
<dbReference type="Gene3D" id="3.90.226.10">
    <property type="entry name" value="2-enoyl-CoA Hydratase, Chain A, domain 1"/>
    <property type="match status" value="1"/>
</dbReference>
<evidence type="ECO:0000256" key="1">
    <source>
        <dbReference type="ARBA" id="ARBA00023239"/>
    </source>
</evidence>
<sequence length="268" mass="29786">MVGVIKPSKELLNVLKKWAGGNVKFEKYENQLDVKLNRPDKHNSLSGTMMLELAEHSEKFTDPKISIIRISGAGKSFCSGADLGLIKDISENNLGIEMFEFMSKVLRRISSSKAISIANIHGYAFGGATEICSSANIRIADAKSKIKFSQSMMGIVPSWGGAEYLEEIMGRGRALSAMCRANVMTAEEAEKLGWIDFVYKNEDEANKFLQEFTSSGYKVVQAQKAMLNAVKKYEFEKQKHILDGVWKGETHKNALNKQFEAIVKKSGN</sequence>
<dbReference type="Pfam" id="PF00378">
    <property type="entry name" value="ECH_1"/>
    <property type="match status" value="1"/>
</dbReference>
<dbReference type="OrthoDB" id="448450at2759"/>
<dbReference type="InterPro" id="IPR001753">
    <property type="entry name" value="Enoyl-CoA_hydra/iso"/>
</dbReference>
<dbReference type="Proteomes" id="UP001152747">
    <property type="component" value="Unassembled WGS sequence"/>
</dbReference>
<gene>
    <name evidence="2" type="ORF">CAMP_LOCUS1598</name>
</gene>
<keyword evidence="1" id="KW-0456">Lyase</keyword>